<dbReference type="PANTHER" id="PTHR11455:SF9">
    <property type="entry name" value="CRYPTOCHROME CIRCADIAN CLOCK 5 ISOFORM X1"/>
    <property type="match status" value="1"/>
</dbReference>
<evidence type="ECO:0000256" key="2">
    <source>
        <dbReference type="ARBA" id="ARBA00001974"/>
    </source>
</evidence>
<dbReference type="PANTHER" id="PTHR11455">
    <property type="entry name" value="CRYPTOCHROME"/>
    <property type="match status" value="1"/>
</dbReference>
<dbReference type="EMBL" id="CP031555">
    <property type="protein sequence ID" value="AXO15146.1"/>
    <property type="molecule type" value="Genomic_DNA"/>
</dbReference>
<proteinExistence type="predicted"/>
<evidence type="ECO:0000256" key="5">
    <source>
        <dbReference type="SAM" id="MobiDB-lite"/>
    </source>
</evidence>
<dbReference type="InterPro" id="IPR036134">
    <property type="entry name" value="Crypto/Photolyase_FAD-like_sf"/>
</dbReference>
<evidence type="ECO:0000259" key="6">
    <source>
        <dbReference type="PROSITE" id="PS51645"/>
    </source>
</evidence>
<dbReference type="Gene3D" id="3.40.50.620">
    <property type="entry name" value="HUPs"/>
    <property type="match status" value="1"/>
</dbReference>
<dbReference type="InterPro" id="IPR002081">
    <property type="entry name" value="Cryptochrome/DNA_photolyase_1"/>
</dbReference>
<keyword evidence="8" id="KW-1185">Reference proteome</keyword>
<feature type="domain" description="Photolyase/cryptochrome alpha/beta" evidence="6">
    <location>
        <begin position="7"/>
        <end position="137"/>
    </location>
</feature>
<dbReference type="SUPFAM" id="SSF52425">
    <property type="entry name" value="Cryptochrome/photolyase, N-terminal domain"/>
    <property type="match status" value="1"/>
</dbReference>
<evidence type="ECO:0000256" key="4">
    <source>
        <dbReference type="ARBA" id="ARBA00022827"/>
    </source>
</evidence>
<feature type="region of interest" description="Disordered" evidence="5">
    <location>
        <begin position="494"/>
        <end position="518"/>
    </location>
</feature>
<dbReference type="InterPro" id="IPR006050">
    <property type="entry name" value="DNA_photolyase_N"/>
</dbReference>
<protein>
    <submittedName>
        <fullName evidence="7">Deoxyribodipyrimidine photo-lyase</fullName>
    </submittedName>
</protein>
<sequence length="518" mass="59419">MVLMRAPITIVWLKRDLRLHDHAALNAAIADGFPVVLLYVVEPDYWRLPDTSARHWQFIRASLDELASDARALGQSLTVRVGNVVDVLAGLAAKFDIRAIHAHEETGNLWTFKRDLAVSDWARRNGIAFHEHRQFAVIRGRLDRDHWHEAWQAFFASPPTGMVRFQTPAVDLDPGTIPENPVAHLSATCNDPQGGGRRAGMRLLDSFLGYRGQRYHREMSSPRTAFESCSRLSPHIAYGTLSLREIIHAVRERRRDIHAMPATDRPKGFLSALKVYESRLHWHCHFVQKLETTPGIEIENLHPAYDGLRPDHPDDQGLLAWKAGKTGFPFIDACMRALDHTGWINFRMRAMLTAFVSYQLWQHWREPALHLARQFVDYEPGIHYPQIQMQSGTTGINTPRIYNPVKQSNDQDPDGAFIRRWVPELRDVPDTFIHEPWRLAPIEQIDLGVEIGKHYPAPIVDHMAAARHARTNIWAIRKNDDFLDQAQQIVEQHGSRTFKQKRPPAGRDKSDQQITFDF</sequence>
<evidence type="ECO:0000313" key="7">
    <source>
        <dbReference type="EMBL" id="AXO15146.1"/>
    </source>
</evidence>
<dbReference type="Pfam" id="PF03441">
    <property type="entry name" value="FAD_binding_7"/>
    <property type="match status" value="1"/>
</dbReference>
<dbReference type="PROSITE" id="PS51645">
    <property type="entry name" value="PHR_CRY_ALPHA_BETA"/>
    <property type="match status" value="1"/>
</dbReference>
<dbReference type="Pfam" id="PF00875">
    <property type="entry name" value="DNA_photolyase"/>
    <property type="match status" value="1"/>
</dbReference>
<keyword evidence="3" id="KW-0285">Flavoprotein</keyword>
<evidence type="ECO:0000256" key="1">
    <source>
        <dbReference type="ARBA" id="ARBA00001932"/>
    </source>
</evidence>
<keyword evidence="4" id="KW-0274">FAD</keyword>
<evidence type="ECO:0000313" key="8">
    <source>
        <dbReference type="Proteomes" id="UP000256971"/>
    </source>
</evidence>
<dbReference type="SUPFAM" id="SSF48173">
    <property type="entry name" value="Cryptochrome/photolyase FAD-binding domain"/>
    <property type="match status" value="1"/>
</dbReference>
<dbReference type="Gene3D" id="1.10.579.10">
    <property type="entry name" value="DNA Cyclobutane Dipyrimidine Photolyase, subunit A, domain 3"/>
    <property type="match status" value="1"/>
</dbReference>
<dbReference type="InterPro" id="IPR014729">
    <property type="entry name" value="Rossmann-like_a/b/a_fold"/>
</dbReference>
<evidence type="ECO:0000256" key="3">
    <source>
        <dbReference type="ARBA" id="ARBA00022630"/>
    </source>
</evidence>
<comment type="cofactor">
    <cofactor evidence="1">
        <name>(6R)-5,10-methylene-5,6,7,8-tetrahydrofolate</name>
        <dbReference type="ChEBI" id="CHEBI:15636"/>
    </cofactor>
</comment>
<accession>A0ABM6Y1R7</accession>
<gene>
    <name evidence="7" type="ORF">DY252_13605</name>
</gene>
<dbReference type="Proteomes" id="UP000256971">
    <property type="component" value="Chromosome"/>
</dbReference>
<comment type="cofactor">
    <cofactor evidence="2">
        <name>FAD</name>
        <dbReference type="ChEBI" id="CHEBI:57692"/>
    </cofactor>
</comment>
<reference evidence="7 8" key="1">
    <citation type="submission" date="2018-08" db="EMBL/GenBank/DDBJ databases">
        <title>Complete genome sequence of type strain Thalassospira indica MCCC 1A01103T, isolated from isolated from deep seawater of the Indian Ocean.</title>
        <authorList>
            <person name="Liu Y."/>
        </authorList>
    </citation>
    <scope>NUCLEOTIDE SEQUENCE [LARGE SCALE GENOMIC DNA]</scope>
    <source>
        <strain evidence="7 8">PB8BT</strain>
    </source>
</reference>
<dbReference type="InterPro" id="IPR005101">
    <property type="entry name" value="Cryptochr/Photolyase_FAD-bd"/>
</dbReference>
<name>A0ABM6Y1R7_9PROT</name>
<dbReference type="Gene3D" id="1.25.40.80">
    <property type="match status" value="1"/>
</dbReference>
<dbReference type="InterPro" id="IPR036155">
    <property type="entry name" value="Crypto/Photolyase_N_sf"/>
</dbReference>
<organism evidence="7 8">
    <name type="scientific">Thalassospira indica</name>
    <dbReference type="NCBI Taxonomy" id="1891279"/>
    <lineage>
        <taxon>Bacteria</taxon>
        <taxon>Pseudomonadati</taxon>
        <taxon>Pseudomonadota</taxon>
        <taxon>Alphaproteobacteria</taxon>
        <taxon>Rhodospirillales</taxon>
        <taxon>Thalassospiraceae</taxon>
        <taxon>Thalassospira</taxon>
    </lineage>
</organism>